<dbReference type="InterPro" id="IPR000644">
    <property type="entry name" value="CBS_dom"/>
</dbReference>
<dbReference type="PANTHER" id="PTHR43773:SF1">
    <property type="entry name" value="MAGNESIUM TRANSPORTER MGTE"/>
    <property type="match status" value="1"/>
</dbReference>
<feature type="domain" description="CBS" evidence="10">
    <location>
        <begin position="144"/>
        <end position="207"/>
    </location>
</feature>
<dbReference type="SMART" id="SM00116">
    <property type="entry name" value="CBS"/>
    <property type="match status" value="2"/>
</dbReference>
<evidence type="ECO:0000256" key="4">
    <source>
        <dbReference type="ARBA" id="ARBA00022692"/>
    </source>
</evidence>
<keyword evidence="7 9" id="KW-0472">Membrane</keyword>
<comment type="caution">
    <text evidence="9">Lacks conserved residue(s) required for the propagation of feature annotation.</text>
</comment>
<evidence type="ECO:0000313" key="11">
    <source>
        <dbReference type="EMBL" id="MBO1227462.1"/>
    </source>
</evidence>
<keyword evidence="5 9" id="KW-0460">Magnesium</keyword>
<dbReference type="NCBIfam" id="TIGR00400">
    <property type="entry name" value="mgtE"/>
    <property type="match status" value="1"/>
</dbReference>
<protein>
    <recommendedName>
        <fullName evidence="9">Magnesium transporter MgtE</fullName>
    </recommendedName>
</protein>
<dbReference type="PROSITE" id="PS51371">
    <property type="entry name" value="CBS"/>
    <property type="match status" value="2"/>
</dbReference>
<dbReference type="Pfam" id="PF01769">
    <property type="entry name" value="MgtE"/>
    <property type="match status" value="1"/>
</dbReference>
<dbReference type="SUPFAM" id="SSF161093">
    <property type="entry name" value="MgtE membrane domain-like"/>
    <property type="match status" value="1"/>
</dbReference>
<keyword evidence="9" id="KW-1003">Cell membrane</keyword>
<comment type="similarity">
    <text evidence="2 9">Belongs to the SLC41A transporter family.</text>
</comment>
<dbReference type="PANTHER" id="PTHR43773">
    <property type="entry name" value="MAGNESIUM TRANSPORTER MGTE"/>
    <property type="match status" value="1"/>
</dbReference>
<dbReference type="InterPro" id="IPR006667">
    <property type="entry name" value="SLC41_membr_dom"/>
</dbReference>
<comment type="caution">
    <text evidence="11">The sequence shown here is derived from an EMBL/GenBank/DDBJ whole genome shotgun (WGS) entry which is preliminary data.</text>
</comment>
<evidence type="ECO:0000259" key="10">
    <source>
        <dbReference type="PROSITE" id="PS51371"/>
    </source>
</evidence>
<dbReference type="InterPro" id="IPR006669">
    <property type="entry name" value="MgtE_transporter"/>
</dbReference>
<dbReference type="CDD" id="cd04606">
    <property type="entry name" value="CBS_pair_Mg_transporter"/>
    <property type="match status" value="1"/>
</dbReference>
<feature type="transmembrane region" description="Helical" evidence="9">
    <location>
        <begin position="322"/>
        <end position="343"/>
    </location>
</feature>
<dbReference type="SUPFAM" id="SSF158791">
    <property type="entry name" value="MgtE N-terminal domain-like"/>
    <property type="match status" value="1"/>
</dbReference>
<keyword evidence="3 9" id="KW-0813">Transport</keyword>
<evidence type="ECO:0000313" key="12">
    <source>
        <dbReference type="Proteomes" id="UP000664081"/>
    </source>
</evidence>
<keyword evidence="8" id="KW-0129">CBS domain</keyword>
<dbReference type="EMBL" id="JAFNLT010000007">
    <property type="protein sequence ID" value="MBO1227462.1"/>
    <property type="molecule type" value="Genomic_DNA"/>
</dbReference>
<feature type="transmembrane region" description="Helical" evidence="9">
    <location>
        <begin position="392"/>
        <end position="417"/>
    </location>
</feature>
<dbReference type="InterPro" id="IPR036739">
    <property type="entry name" value="SLC41_membr_dom_sf"/>
</dbReference>
<dbReference type="Pfam" id="PF03448">
    <property type="entry name" value="MgtE_N"/>
    <property type="match status" value="1"/>
</dbReference>
<evidence type="ECO:0000256" key="8">
    <source>
        <dbReference type="PROSITE-ProRule" id="PRU00703"/>
    </source>
</evidence>
<reference evidence="11 12" key="1">
    <citation type="submission" date="2021-03" db="EMBL/GenBank/DDBJ databases">
        <title>Staphylococci and Mammaliicocci in bats.</title>
        <authorList>
            <person name="Fountain K."/>
        </authorList>
    </citation>
    <scope>NUCLEOTIDE SEQUENCE [LARGE SCALE GENOMIC DNA]</scope>
    <source>
        <strain evidence="11 12">18_1_E_SW</strain>
    </source>
</reference>
<keyword evidence="12" id="KW-1185">Reference proteome</keyword>
<feature type="transmembrane region" description="Helical" evidence="9">
    <location>
        <begin position="290"/>
        <end position="310"/>
    </location>
</feature>
<evidence type="ECO:0000256" key="7">
    <source>
        <dbReference type="ARBA" id="ARBA00023136"/>
    </source>
</evidence>
<evidence type="ECO:0000256" key="9">
    <source>
        <dbReference type="RuleBase" id="RU362011"/>
    </source>
</evidence>
<evidence type="ECO:0000256" key="3">
    <source>
        <dbReference type="ARBA" id="ARBA00022448"/>
    </source>
</evidence>
<dbReference type="Gene3D" id="1.10.357.20">
    <property type="entry name" value="SLC41 divalent cation transporters, integral membrane domain"/>
    <property type="match status" value="1"/>
</dbReference>
<dbReference type="Proteomes" id="UP000664081">
    <property type="component" value="Unassembled WGS sequence"/>
</dbReference>
<evidence type="ECO:0000256" key="6">
    <source>
        <dbReference type="ARBA" id="ARBA00022989"/>
    </source>
</evidence>
<feature type="transmembrane region" description="Helical" evidence="9">
    <location>
        <begin position="364"/>
        <end position="386"/>
    </location>
</feature>
<evidence type="ECO:0000256" key="1">
    <source>
        <dbReference type="ARBA" id="ARBA00004141"/>
    </source>
</evidence>
<comment type="subcellular location">
    <subcellularLocation>
        <location evidence="9">Cell membrane</location>
        <topology evidence="9">Multi-pass membrane protein</topology>
    </subcellularLocation>
    <subcellularLocation>
        <location evidence="1">Membrane</location>
        <topology evidence="1">Multi-pass membrane protein</topology>
    </subcellularLocation>
</comment>
<feature type="domain" description="CBS" evidence="10">
    <location>
        <begin position="208"/>
        <end position="264"/>
    </location>
</feature>
<dbReference type="InterPro" id="IPR006668">
    <property type="entry name" value="Mg_transptr_MgtE_intracell_dom"/>
</dbReference>
<evidence type="ECO:0000256" key="5">
    <source>
        <dbReference type="ARBA" id="ARBA00022842"/>
    </source>
</evidence>
<name>A0ABS3L1N9_9STAP</name>
<dbReference type="Gene3D" id="3.10.580.10">
    <property type="entry name" value="CBS-domain"/>
    <property type="match status" value="1"/>
</dbReference>
<organism evidence="11 12">
    <name type="scientific">Staphylococcus nepalensis</name>
    <dbReference type="NCBI Taxonomy" id="214473"/>
    <lineage>
        <taxon>Bacteria</taxon>
        <taxon>Bacillati</taxon>
        <taxon>Bacillota</taxon>
        <taxon>Bacilli</taxon>
        <taxon>Bacillales</taxon>
        <taxon>Staphylococcaceae</taxon>
        <taxon>Staphylococcus</taxon>
    </lineage>
</organism>
<dbReference type="Gene3D" id="1.25.60.10">
    <property type="entry name" value="MgtE N-terminal domain-like"/>
    <property type="match status" value="1"/>
</dbReference>
<comment type="function">
    <text evidence="9">Acts as a magnesium transporter.</text>
</comment>
<dbReference type="SUPFAM" id="SSF54631">
    <property type="entry name" value="CBS-domain pair"/>
    <property type="match status" value="1"/>
</dbReference>
<dbReference type="InterPro" id="IPR046342">
    <property type="entry name" value="CBS_dom_sf"/>
</dbReference>
<keyword evidence="9" id="KW-0479">Metal-binding</keyword>
<comment type="subunit">
    <text evidence="9">Homodimer.</text>
</comment>
<sequence length="456" mass="50736">MNFKRSGIMIENEGLLIRLLEQNEYSQFRSAFLNIHPYEQSEFFISIDKENRAKLYELLSAREVANFLGYLDVNEDEYEAIFDEIHVNYASEILEHMSDDDAADILNQLSEEKRITLLTLVSQDKSAVLKSLMHYYEETAGGIMTKEYVSVSTKMSVGEALNHVKVQSHHAQTIYAIYAVDDDHKLVGVMSLRDIINADPSTSVNEIMSTNVVHTDVSTDQEHIARDIRDYDLIAIPVIDYQKHLLGIITVDDIIDVIEAEANEDYSKLAGIDDAKYQEESIFKTAKKRLPWLILLTFLGMITATILGSFEDTLEKVALLAAFIPIISGMSGNTGTQSLAVSVRSISTGDMKHKNKFKHALYESGSGFISGFVCSLILFLIIVILYGQPLLATIVAVSLTVAMTVGTTIGSVIPLFMNKMGIDPAVASGPFITTINDIVSMLIYFTLATSFMSYLI</sequence>
<proteinExistence type="inferred from homology"/>
<dbReference type="SMART" id="SM00924">
    <property type="entry name" value="MgtE_N"/>
    <property type="match status" value="1"/>
</dbReference>
<keyword evidence="6 9" id="KW-1133">Transmembrane helix</keyword>
<keyword evidence="4 9" id="KW-0812">Transmembrane</keyword>
<accession>A0ABS3L1N9</accession>
<dbReference type="InterPro" id="IPR038076">
    <property type="entry name" value="MgtE_N_sf"/>
</dbReference>
<dbReference type="Pfam" id="PF00571">
    <property type="entry name" value="CBS"/>
    <property type="match status" value="2"/>
</dbReference>
<gene>
    <name evidence="11" type="primary">mgtE</name>
    <name evidence="11" type="ORF">J3T88_09130</name>
</gene>
<evidence type="ECO:0000256" key="2">
    <source>
        <dbReference type="ARBA" id="ARBA00009749"/>
    </source>
</evidence>